<name>A0A0L8FN41_OCTBM</name>
<reference evidence="1" key="1">
    <citation type="submission" date="2015-07" db="EMBL/GenBank/DDBJ databases">
        <title>MeaNS - Measles Nucleotide Surveillance Program.</title>
        <authorList>
            <person name="Tran T."/>
            <person name="Druce J."/>
        </authorList>
    </citation>
    <scope>NUCLEOTIDE SEQUENCE</scope>
    <source>
        <strain evidence="1">UCB-OBI-ISO-001</strain>
        <tissue evidence="1">Gonad</tissue>
    </source>
</reference>
<proteinExistence type="predicted"/>
<dbReference type="AlphaFoldDB" id="A0A0L8FN41"/>
<evidence type="ECO:0000313" key="1">
    <source>
        <dbReference type="EMBL" id="KOF66099.1"/>
    </source>
</evidence>
<dbReference type="EMBL" id="KQ428539">
    <property type="protein sequence ID" value="KOF66099.1"/>
    <property type="molecule type" value="Genomic_DNA"/>
</dbReference>
<sequence length="170" mass="19596">MKDTAKLSRKYISKKLKQTRTVHWSRQQLRIRKARSLVHCCPSSQSTSENRNTHCAAPKLCNRTGLIVETFMLHAFKAAIMTDSKWKGVFIPRILLMPLDMSFRFRCPQFPRTKCCPMKDSTSLAQYFRFVGFVLKRLCVNQISTMLHAHMLAQADSFRILIIGEGILST</sequence>
<gene>
    <name evidence="1" type="ORF">OCBIM_22013518mg</name>
</gene>
<dbReference type="KEGG" id="obi:106882283"/>
<protein>
    <submittedName>
        <fullName evidence="1">Uncharacterized protein</fullName>
    </submittedName>
</protein>
<accession>A0A0L8FN41</accession>
<organism evidence="1">
    <name type="scientific">Octopus bimaculoides</name>
    <name type="common">California two-spotted octopus</name>
    <dbReference type="NCBI Taxonomy" id="37653"/>
    <lineage>
        <taxon>Eukaryota</taxon>
        <taxon>Metazoa</taxon>
        <taxon>Spiralia</taxon>
        <taxon>Lophotrochozoa</taxon>
        <taxon>Mollusca</taxon>
        <taxon>Cephalopoda</taxon>
        <taxon>Coleoidea</taxon>
        <taxon>Octopodiformes</taxon>
        <taxon>Octopoda</taxon>
        <taxon>Incirrata</taxon>
        <taxon>Octopodidae</taxon>
        <taxon>Octopus</taxon>
    </lineage>
</organism>